<dbReference type="Proteomes" id="UP001470230">
    <property type="component" value="Unassembled WGS sequence"/>
</dbReference>
<evidence type="ECO:0000313" key="1">
    <source>
        <dbReference type="EMBL" id="KAK8900119.1"/>
    </source>
</evidence>
<accession>A0ABR2L9U7</accession>
<comment type="caution">
    <text evidence="1">The sequence shown here is derived from an EMBL/GenBank/DDBJ whole genome shotgun (WGS) entry which is preliminary data.</text>
</comment>
<dbReference type="InterPro" id="IPR016024">
    <property type="entry name" value="ARM-type_fold"/>
</dbReference>
<reference evidence="1 2" key="1">
    <citation type="submission" date="2024-04" db="EMBL/GenBank/DDBJ databases">
        <title>Tritrichomonas musculus Genome.</title>
        <authorList>
            <person name="Alves-Ferreira E."/>
            <person name="Grigg M."/>
            <person name="Lorenzi H."/>
            <person name="Galac M."/>
        </authorList>
    </citation>
    <scope>NUCLEOTIDE SEQUENCE [LARGE SCALE GENOMIC DNA]</scope>
    <source>
        <strain evidence="1 2">EAF2021</strain>
    </source>
</reference>
<name>A0ABR2L9U7_9EUKA</name>
<gene>
    <name evidence="1" type="ORF">M9Y10_002442</name>
</gene>
<evidence type="ECO:0000313" key="2">
    <source>
        <dbReference type="Proteomes" id="UP001470230"/>
    </source>
</evidence>
<proteinExistence type="predicted"/>
<sequence length="526" mass="60794">MLTSFEKKKIANDKNKQEIRKINDEKFEITSENGNYSVETYKAMISQLPIKISMLSQEITVEQMFEIIAFFRLLIKFSEIPKEMKNDSFMLSVLAQVQRYQNDELFSKFVMFINEFYEIVFCPPPSQLIDFVINLIFNVQLPLQGLQQTIIKNLLIFISSIYNYLDDKMINTNSFYSKLIIFFNLSPEFNSTLTYLFTSLICNISSGEVLSNFVTIISFIYQNVVPYTTPTVHENEDSLRVIMNIVSIVSGFALCDKKLGKGYFKQHAENIILPLYDFWGLSNDINANLVDLLETVSRTTVSMFKDPNQAELQMTFIKIIDSCLSKGGSQIILSSLMASTDYTTESLLLLKQLIQINFTRQTSFLFKDQCKFFPIFYRVLYYCLEGRISERCAAGCCLSKIIRIYPNFMLQYLMCNTEVCSYLSLNLADISDISDLAFINLISDLLTLENEKLERTLIKALFVIAKRFYDMDKMHEFREECALYSIQEKVNAITENSKNIKTYNVGNDFNLTAFGVLPFSEVDVPY</sequence>
<organism evidence="1 2">
    <name type="scientific">Tritrichomonas musculus</name>
    <dbReference type="NCBI Taxonomy" id="1915356"/>
    <lineage>
        <taxon>Eukaryota</taxon>
        <taxon>Metamonada</taxon>
        <taxon>Parabasalia</taxon>
        <taxon>Tritrichomonadida</taxon>
        <taxon>Tritrichomonadidae</taxon>
        <taxon>Tritrichomonas</taxon>
    </lineage>
</organism>
<protein>
    <submittedName>
        <fullName evidence="1">Uncharacterized protein</fullName>
    </submittedName>
</protein>
<dbReference type="SUPFAM" id="SSF48371">
    <property type="entry name" value="ARM repeat"/>
    <property type="match status" value="1"/>
</dbReference>
<keyword evidence="2" id="KW-1185">Reference proteome</keyword>
<dbReference type="EMBL" id="JAPFFF010000001">
    <property type="protein sequence ID" value="KAK8900119.1"/>
    <property type="molecule type" value="Genomic_DNA"/>
</dbReference>